<name>A0ACB9BLE7_CICIN</name>
<evidence type="ECO:0000313" key="2">
    <source>
        <dbReference type="Proteomes" id="UP001055811"/>
    </source>
</evidence>
<organism evidence="1 2">
    <name type="scientific">Cichorium intybus</name>
    <name type="common">Chicory</name>
    <dbReference type="NCBI Taxonomy" id="13427"/>
    <lineage>
        <taxon>Eukaryota</taxon>
        <taxon>Viridiplantae</taxon>
        <taxon>Streptophyta</taxon>
        <taxon>Embryophyta</taxon>
        <taxon>Tracheophyta</taxon>
        <taxon>Spermatophyta</taxon>
        <taxon>Magnoliopsida</taxon>
        <taxon>eudicotyledons</taxon>
        <taxon>Gunneridae</taxon>
        <taxon>Pentapetalae</taxon>
        <taxon>asterids</taxon>
        <taxon>campanulids</taxon>
        <taxon>Asterales</taxon>
        <taxon>Asteraceae</taxon>
        <taxon>Cichorioideae</taxon>
        <taxon>Cichorieae</taxon>
        <taxon>Cichoriinae</taxon>
        <taxon>Cichorium</taxon>
    </lineage>
</organism>
<dbReference type="Proteomes" id="UP001055811">
    <property type="component" value="Linkage Group LG06"/>
</dbReference>
<keyword evidence="2" id="KW-1185">Reference proteome</keyword>
<reference evidence="1 2" key="2">
    <citation type="journal article" date="2022" name="Mol. Ecol. Resour.">
        <title>The genomes of chicory, endive, great burdock and yacon provide insights into Asteraceae paleo-polyploidization history and plant inulin production.</title>
        <authorList>
            <person name="Fan W."/>
            <person name="Wang S."/>
            <person name="Wang H."/>
            <person name="Wang A."/>
            <person name="Jiang F."/>
            <person name="Liu H."/>
            <person name="Zhao H."/>
            <person name="Xu D."/>
            <person name="Zhang Y."/>
        </authorList>
    </citation>
    <scope>NUCLEOTIDE SEQUENCE [LARGE SCALE GENOMIC DNA]</scope>
    <source>
        <strain evidence="2">cv. Punajuju</strain>
        <tissue evidence="1">Leaves</tissue>
    </source>
</reference>
<comment type="caution">
    <text evidence="1">The sequence shown here is derived from an EMBL/GenBank/DDBJ whole genome shotgun (WGS) entry which is preliminary data.</text>
</comment>
<protein>
    <submittedName>
        <fullName evidence="1">Uncharacterized protein</fullName>
    </submittedName>
</protein>
<sequence>MKKYHFQRISQSLLRHQFRILGFRSSNLIESHTRQCTNLHTVRGFCASPQQSNSNPSTPSTRVSEIVNELMNLTLLESADLTELMRKKMGINEMPVMAVMMPGMGFKAGVKGGGGAAKGGEEKAAEKTAFDLKLEGGFDAGSKIKIIKEVRTFTDLGLKEAKELVEKAPTLLKKGVPKEEAEKIIEKMKAIGAKALSKTQIFLWILIPRTV</sequence>
<dbReference type="EMBL" id="CM042014">
    <property type="protein sequence ID" value="KAI3722838.1"/>
    <property type="molecule type" value="Genomic_DNA"/>
</dbReference>
<gene>
    <name evidence="1" type="ORF">L2E82_33957</name>
</gene>
<reference evidence="2" key="1">
    <citation type="journal article" date="2022" name="Mol. Ecol. Resour.">
        <title>The genomes of chicory, endive, great burdock and yacon provide insights into Asteraceae palaeo-polyploidization history and plant inulin production.</title>
        <authorList>
            <person name="Fan W."/>
            <person name="Wang S."/>
            <person name="Wang H."/>
            <person name="Wang A."/>
            <person name="Jiang F."/>
            <person name="Liu H."/>
            <person name="Zhao H."/>
            <person name="Xu D."/>
            <person name="Zhang Y."/>
        </authorList>
    </citation>
    <scope>NUCLEOTIDE SEQUENCE [LARGE SCALE GENOMIC DNA]</scope>
    <source>
        <strain evidence="2">cv. Punajuju</strain>
    </source>
</reference>
<proteinExistence type="predicted"/>
<accession>A0ACB9BLE7</accession>
<evidence type="ECO:0000313" key="1">
    <source>
        <dbReference type="EMBL" id="KAI3722838.1"/>
    </source>
</evidence>